<dbReference type="Proteomes" id="UP000027120">
    <property type="component" value="Unassembled WGS sequence"/>
</dbReference>
<organism evidence="2 3">
    <name type="scientific">Citrus sinensis</name>
    <name type="common">Sweet orange</name>
    <name type="synonym">Citrus aurantium var. sinensis</name>
    <dbReference type="NCBI Taxonomy" id="2711"/>
    <lineage>
        <taxon>Eukaryota</taxon>
        <taxon>Viridiplantae</taxon>
        <taxon>Streptophyta</taxon>
        <taxon>Embryophyta</taxon>
        <taxon>Tracheophyta</taxon>
        <taxon>Spermatophyta</taxon>
        <taxon>Magnoliopsida</taxon>
        <taxon>eudicotyledons</taxon>
        <taxon>Gunneridae</taxon>
        <taxon>Pentapetalae</taxon>
        <taxon>rosids</taxon>
        <taxon>malvids</taxon>
        <taxon>Sapindales</taxon>
        <taxon>Rutaceae</taxon>
        <taxon>Aurantioideae</taxon>
        <taxon>Citrus</taxon>
    </lineage>
</organism>
<feature type="chain" id="PRO_5001635467" evidence="1">
    <location>
        <begin position="23"/>
        <end position="171"/>
    </location>
</feature>
<dbReference type="PANTHER" id="PTHR33731">
    <property type="entry name" value="PROTEIN, PUTATIVE-RELATED"/>
    <property type="match status" value="1"/>
</dbReference>
<accession>A0A067DDA5</accession>
<sequence length="171" mass="19473">MKPLFFLCTLSLLLSSASTIDARKDLKEYTRIVMKGQSMPESIQHLLPVDPAPSNTNDIADQKPNPSTLSSNVQLSKMKSFSKNFTPRPNVFTYPSYQRQIFLHHTSYNSHNNNPSVVKSFSKNLNPRKIIFFYDVNQPSKVKSFANIFYSRLNTSLYDGSNQPSEVKLFA</sequence>
<reference evidence="2 3" key="1">
    <citation type="submission" date="2014-04" db="EMBL/GenBank/DDBJ databases">
        <authorList>
            <consortium name="International Citrus Genome Consortium"/>
            <person name="Gmitter F."/>
            <person name="Chen C."/>
            <person name="Farmerie W."/>
            <person name="Harkins T."/>
            <person name="Desany B."/>
            <person name="Mohiuddin M."/>
            <person name="Kodira C."/>
            <person name="Borodovsky M."/>
            <person name="Lomsadze A."/>
            <person name="Burns P."/>
            <person name="Jenkins J."/>
            <person name="Prochnik S."/>
            <person name="Shu S."/>
            <person name="Chapman J."/>
            <person name="Pitluck S."/>
            <person name="Schmutz J."/>
            <person name="Rokhsar D."/>
        </authorList>
    </citation>
    <scope>NUCLEOTIDE SEQUENCE</scope>
</reference>
<dbReference type="Pfam" id="PF10950">
    <property type="entry name" value="Organ_specific"/>
    <property type="match status" value="1"/>
</dbReference>
<evidence type="ECO:0000313" key="3">
    <source>
        <dbReference type="Proteomes" id="UP000027120"/>
    </source>
</evidence>
<evidence type="ECO:0000256" key="1">
    <source>
        <dbReference type="SAM" id="SignalP"/>
    </source>
</evidence>
<evidence type="ECO:0000313" key="2">
    <source>
        <dbReference type="EMBL" id="KDO39530.1"/>
    </source>
</evidence>
<feature type="signal peptide" evidence="1">
    <location>
        <begin position="1"/>
        <end position="22"/>
    </location>
</feature>
<dbReference type="EMBL" id="KK786512">
    <property type="protein sequence ID" value="KDO39530.1"/>
    <property type="molecule type" value="Genomic_DNA"/>
</dbReference>
<dbReference type="InterPro" id="IPR024489">
    <property type="entry name" value="Organ_specific_prot"/>
</dbReference>
<gene>
    <name evidence="2" type="ORF">CISIN_1g044350mg</name>
</gene>
<keyword evidence="3" id="KW-1185">Reference proteome</keyword>
<proteinExistence type="predicted"/>
<protein>
    <submittedName>
        <fullName evidence="2">Uncharacterized protein</fullName>
    </submittedName>
</protein>
<dbReference type="PANTHER" id="PTHR33731:SF2">
    <property type="entry name" value="ORGAN-SPECIFIC PROTEIN S2-LIKE"/>
    <property type="match status" value="1"/>
</dbReference>
<dbReference type="AlphaFoldDB" id="A0A067DDA5"/>
<name>A0A067DDA5_CITSI</name>
<keyword evidence="1" id="KW-0732">Signal</keyword>